<evidence type="ECO:0000313" key="5">
    <source>
        <dbReference type="EMBL" id="SFT01297.1"/>
    </source>
</evidence>
<feature type="chain" id="PRO_5011797020" evidence="4">
    <location>
        <begin position="27"/>
        <end position="323"/>
    </location>
</feature>
<dbReference type="InterPro" id="IPR038404">
    <property type="entry name" value="TRAP_DctP_sf"/>
</dbReference>
<keyword evidence="6" id="KW-1185">Reference proteome</keyword>
<dbReference type="AlphaFoldDB" id="A0A1I6UJ40"/>
<evidence type="ECO:0000256" key="2">
    <source>
        <dbReference type="ARBA" id="ARBA00022729"/>
    </source>
</evidence>
<organism evidence="5 6">
    <name type="scientific">Alloyangia pacifica</name>
    <dbReference type="NCBI Taxonomy" id="311180"/>
    <lineage>
        <taxon>Bacteria</taxon>
        <taxon>Pseudomonadati</taxon>
        <taxon>Pseudomonadota</taxon>
        <taxon>Alphaproteobacteria</taxon>
        <taxon>Rhodobacterales</taxon>
        <taxon>Roseobacteraceae</taxon>
        <taxon>Alloyangia</taxon>
    </lineage>
</organism>
<feature type="signal peptide" evidence="4">
    <location>
        <begin position="1"/>
        <end position="26"/>
    </location>
</feature>
<dbReference type="Pfam" id="PF03480">
    <property type="entry name" value="DctP"/>
    <property type="match status" value="1"/>
</dbReference>
<dbReference type="OrthoDB" id="6139617at2"/>
<proteinExistence type="predicted"/>
<sequence>MKIRSLKTAGMAVVAALALASPLAAAETTLRAITAFQPGTTFAKPFEDFVSKVNAQGEGLLQIEVIGGPEAMPPFEIGNALRNGIVDIANTTAVFHASLVPEGVAMTLATRPMSELRENGGYALMNKLHEDKARIHWLGRLTQGINYHIYLNEPPADGKLEGLKLRSVPVYQAFFKDLGATPMQTAPGEVYTALERGVIDGYGWPSIGVFDLGWQDKTGARVNPGFYQVETGLYLSLKTWESLSEEQQTFLEGLMIETESSSSLVQDLAEAEKAKQIEAGIEMVDLDADAATEFGAAAQESGWKPILATSPEHGAKLRELFAE</sequence>
<name>A0A1I6UJ40_9RHOB</name>
<dbReference type="GO" id="GO:0042597">
    <property type="term" value="C:periplasmic space"/>
    <property type="evidence" value="ECO:0007669"/>
    <property type="project" value="UniProtKB-SubCell"/>
</dbReference>
<keyword evidence="3" id="KW-0574">Periplasm</keyword>
<keyword evidence="2 4" id="KW-0732">Signal</keyword>
<dbReference type="STRING" id="311180.SAMN04488050_10867"/>
<dbReference type="PANTHER" id="PTHR33376:SF5">
    <property type="entry name" value="EXTRACYTOPLASMIC SOLUTE RECEPTOR PROTEIN"/>
    <property type="match status" value="1"/>
</dbReference>
<evidence type="ECO:0000256" key="4">
    <source>
        <dbReference type="SAM" id="SignalP"/>
    </source>
</evidence>
<dbReference type="Proteomes" id="UP000199392">
    <property type="component" value="Unassembled WGS sequence"/>
</dbReference>
<evidence type="ECO:0000313" key="6">
    <source>
        <dbReference type="Proteomes" id="UP000199392"/>
    </source>
</evidence>
<comment type="subcellular location">
    <subcellularLocation>
        <location evidence="1">Periplasm</location>
    </subcellularLocation>
</comment>
<evidence type="ECO:0000256" key="1">
    <source>
        <dbReference type="ARBA" id="ARBA00004418"/>
    </source>
</evidence>
<dbReference type="InterPro" id="IPR018389">
    <property type="entry name" value="DctP_fam"/>
</dbReference>
<evidence type="ECO:0000256" key="3">
    <source>
        <dbReference type="ARBA" id="ARBA00022764"/>
    </source>
</evidence>
<accession>A0A1I6UJ40</accession>
<dbReference type="GO" id="GO:0055085">
    <property type="term" value="P:transmembrane transport"/>
    <property type="evidence" value="ECO:0007669"/>
    <property type="project" value="InterPro"/>
</dbReference>
<dbReference type="RefSeq" id="WP_092427009.1">
    <property type="nucleotide sequence ID" value="NZ_FNCL01000009.1"/>
</dbReference>
<reference evidence="6" key="1">
    <citation type="submission" date="2016-10" db="EMBL/GenBank/DDBJ databases">
        <authorList>
            <person name="Varghese N."/>
            <person name="Submissions S."/>
        </authorList>
    </citation>
    <scope>NUCLEOTIDE SEQUENCE [LARGE SCALE GENOMIC DNA]</scope>
    <source>
        <strain evidence="6">DSM 26894</strain>
    </source>
</reference>
<dbReference type="PANTHER" id="PTHR33376">
    <property type="match status" value="1"/>
</dbReference>
<protein>
    <submittedName>
        <fullName evidence="5">TRAP-type C4-dicarboxylate transport system, substrate-binding protein</fullName>
    </submittedName>
</protein>
<dbReference type="NCBIfam" id="NF037995">
    <property type="entry name" value="TRAP_S1"/>
    <property type="match status" value="1"/>
</dbReference>
<dbReference type="EMBL" id="FOZW01000008">
    <property type="protein sequence ID" value="SFT01297.1"/>
    <property type="molecule type" value="Genomic_DNA"/>
</dbReference>
<dbReference type="Gene3D" id="3.40.190.170">
    <property type="entry name" value="Bacterial extracellular solute-binding protein, family 7"/>
    <property type="match status" value="1"/>
</dbReference>
<gene>
    <name evidence="5" type="ORF">SAMN04488050_10867</name>
</gene>